<gene>
    <name evidence="1" type="ORF">MENT_LOCUS60672</name>
</gene>
<organism evidence="1 2">
    <name type="scientific">Meloidogyne enterolobii</name>
    <name type="common">Root-knot nematode worm</name>
    <name type="synonym">Meloidogyne mayaguensis</name>
    <dbReference type="NCBI Taxonomy" id="390850"/>
    <lineage>
        <taxon>Eukaryota</taxon>
        <taxon>Metazoa</taxon>
        <taxon>Ecdysozoa</taxon>
        <taxon>Nematoda</taxon>
        <taxon>Chromadorea</taxon>
        <taxon>Rhabditida</taxon>
        <taxon>Tylenchina</taxon>
        <taxon>Tylenchomorpha</taxon>
        <taxon>Tylenchoidea</taxon>
        <taxon>Meloidogynidae</taxon>
        <taxon>Meloidogyninae</taxon>
        <taxon>Meloidogyne</taxon>
    </lineage>
</organism>
<name>A0A6V7Y5E9_MELEN</name>
<evidence type="ECO:0000313" key="2">
    <source>
        <dbReference type="Proteomes" id="UP000580250"/>
    </source>
</evidence>
<comment type="caution">
    <text evidence="1">The sequence shown here is derived from an EMBL/GenBank/DDBJ whole genome shotgun (WGS) entry which is preliminary data.</text>
</comment>
<sequence length="175" mass="20125">MNGIFDNLNEWIEELGRDVSVISDVHNLHLLKDYWNKNICYAFDTVKILYSGDIKLNNYETLNYRSVLYKIYVSASTNVGLYLYLLKDLFLTNLFKINDLLNLRHSVEEINQNSGVFYKLMTGINGIGGDDLASGVNSLSTSNVMEGFEHILLSKPVFDDNIISGLFYTYYKYNK</sequence>
<dbReference type="AlphaFoldDB" id="A0A6V7Y5E9"/>
<reference evidence="1 2" key="1">
    <citation type="submission" date="2020-08" db="EMBL/GenBank/DDBJ databases">
        <authorList>
            <person name="Koutsovoulos G."/>
            <person name="Danchin GJ E."/>
        </authorList>
    </citation>
    <scope>NUCLEOTIDE SEQUENCE [LARGE SCALE GENOMIC DNA]</scope>
</reference>
<evidence type="ECO:0000313" key="1">
    <source>
        <dbReference type="EMBL" id="CAD2206778.1"/>
    </source>
</evidence>
<accession>A0A6V7Y5E9</accession>
<dbReference type="EMBL" id="CAJEWN010003179">
    <property type="protein sequence ID" value="CAD2206778.1"/>
    <property type="molecule type" value="Genomic_DNA"/>
</dbReference>
<proteinExistence type="predicted"/>
<protein>
    <submittedName>
        <fullName evidence="1">Uncharacterized protein</fullName>
    </submittedName>
</protein>
<dbReference type="Proteomes" id="UP000580250">
    <property type="component" value="Unassembled WGS sequence"/>
</dbReference>